<dbReference type="InterPro" id="IPR049900">
    <property type="entry name" value="PKS_mFAS_DH"/>
</dbReference>
<name>A0ABW0EKS1_9PSEU</name>
<dbReference type="Pfam" id="PF08659">
    <property type="entry name" value="KR"/>
    <property type="match status" value="2"/>
</dbReference>
<feature type="region of interest" description="C-terminal hotdog fold" evidence="5">
    <location>
        <begin position="3668"/>
        <end position="3800"/>
    </location>
</feature>
<dbReference type="InterPro" id="IPR016039">
    <property type="entry name" value="Thiolase-like"/>
</dbReference>
<dbReference type="PROSITE" id="PS50075">
    <property type="entry name" value="CARRIER"/>
    <property type="match status" value="3"/>
</dbReference>
<dbReference type="InterPro" id="IPR014031">
    <property type="entry name" value="Ketoacyl_synth_C"/>
</dbReference>
<dbReference type="PROSITE" id="PS52019">
    <property type="entry name" value="PKS_MFAS_DH"/>
    <property type="match status" value="2"/>
</dbReference>
<dbReference type="InterPro" id="IPR018201">
    <property type="entry name" value="Ketoacyl_synth_AS"/>
</dbReference>
<dbReference type="InterPro" id="IPR020841">
    <property type="entry name" value="PKS_Beta-ketoAc_synthase_dom"/>
</dbReference>
<dbReference type="Gene3D" id="3.40.366.10">
    <property type="entry name" value="Malonyl-Coenzyme A Acyl Carrier Protein, domain 2"/>
    <property type="match status" value="3"/>
</dbReference>
<dbReference type="InterPro" id="IPR020806">
    <property type="entry name" value="PKS_PP-bd"/>
</dbReference>
<dbReference type="Pfam" id="PF00550">
    <property type="entry name" value="PP-binding"/>
    <property type="match status" value="3"/>
</dbReference>
<evidence type="ECO:0000256" key="1">
    <source>
        <dbReference type="ARBA" id="ARBA00022450"/>
    </source>
</evidence>
<dbReference type="RefSeq" id="WP_378244583.1">
    <property type="nucleotide sequence ID" value="NZ_JBHSKF010000002.1"/>
</dbReference>
<evidence type="ECO:0000259" key="9">
    <source>
        <dbReference type="PROSITE" id="PS52019"/>
    </source>
</evidence>
<feature type="active site" description="Proton donor; for dehydratase activity" evidence="5">
    <location>
        <position position="3727"/>
    </location>
</feature>
<evidence type="ECO:0000256" key="3">
    <source>
        <dbReference type="ARBA" id="ARBA00022679"/>
    </source>
</evidence>
<feature type="region of interest" description="Disordered" evidence="6">
    <location>
        <begin position="3540"/>
        <end position="3567"/>
    </location>
</feature>
<evidence type="ECO:0000259" key="8">
    <source>
        <dbReference type="PROSITE" id="PS52004"/>
    </source>
</evidence>
<feature type="active site" description="Proton donor; for dehydratase activity" evidence="5">
    <location>
        <position position="2048"/>
    </location>
</feature>
<dbReference type="InterPro" id="IPR042104">
    <property type="entry name" value="PKS_dehydratase_sf"/>
</dbReference>
<keyword evidence="11" id="KW-1185">Reference proteome</keyword>
<dbReference type="InterPro" id="IPR032821">
    <property type="entry name" value="PKS_assoc"/>
</dbReference>
<dbReference type="SUPFAM" id="SSF47336">
    <property type="entry name" value="ACP-like"/>
    <property type="match status" value="3"/>
</dbReference>
<dbReference type="InterPro" id="IPR006162">
    <property type="entry name" value="Ppantetheine_attach_site"/>
</dbReference>
<dbReference type="InterPro" id="IPR049551">
    <property type="entry name" value="PKS_DH_C"/>
</dbReference>
<feature type="region of interest" description="Disordered" evidence="6">
    <location>
        <begin position="1965"/>
        <end position="1992"/>
    </location>
</feature>
<dbReference type="InterPro" id="IPR055123">
    <property type="entry name" value="SpnB-like_Rossmann"/>
</dbReference>
<dbReference type="SUPFAM" id="SSF55048">
    <property type="entry name" value="Probable ACP-binding domain of malonyl-CoA ACP transacylase"/>
    <property type="match status" value="3"/>
</dbReference>
<dbReference type="PROSITE" id="PS00606">
    <property type="entry name" value="KS3_1"/>
    <property type="match status" value="2"/>
</dbReference>
<dbReference type="SMART" id="SM00822">
    <property type="entry name" value="PKS_KR"/>
    <property type="match status" value="2"/>
</dbReference>
<gene>
    <name evidence="10" type="ORF">ACFPM7_05750</name>
</gene>
<dbReference type="EMBL" id="JBHSKF010000002">
    <property type="protein sequence ID" value="MFC5286549.1"/>
    <property type="molecule type" value="Genomic_DNA"/>
</dbReference>
<dbReference type="Pfam" id="PF00698">
    <property type="entry name" value="Acyl_transf_1"/>
    <property type="match status" value="3"/>
</dbReference>
<reference evidence="11" key="1">
    <citation type="journal article" date="2019" name="Int. J. Syst. Evol. Microbiol.">
        <title>The Global Catalogue of Microorganisms (GCM) 10K type strain sequencing project: providing services to taxonomists for standard genome sequencing and annotation.</title>
        <authorList>
            <consortium name="The Broad Institute Genomics Platform"/>
            <consortium name="The Broad Institute Genome Sequencing Center for Infectious Disease"/>
            <person name="Wu L."/>
            <person name="Ma J."/>
        </authorList>
    </citation>
    <scope>NUCLEOTIDE SEQUENCE [LARGE SCALE GENOMIC DNA]</scope>
    <source>
        <strain evidence="11">CCUG 59778</strain>
    </source>
</reference>
<keyword evidence="1" id="KW-0596">Phosphopantetheine</keyword>
<dbReference type="Gene3D" id="3.10.129.110">
    <property type="entry name" value="Polyketide synthase dehydratase"/>
    <property type="match status" value="2"/>
</dbReference>
<feature type="domain" description="PKS/mFAS DH" evidence="9">
    <location>
        <begin position="3549"/>
        <end position="3800"/>
    </location>
</feature>
<dbReference type="Pfam" id="PF16197">
    <property type="entry name" value="KAsynt_C_assoc"/>
    <property type="match status" value="3"/>
</dbReference>
<dbReference type="Gene3D" id="3.40.50.720">
    <property type="entry name" value="NAD(P)-binding Rossmann-like Domain"/>
    <property type="match status" value="2"/>
</dbReference>
<evidence type="ECO:0000256" key="5">
    <source>
        <dbReference type="PROSITE-ProRule" id="PRU01363"/>
    </source>
</evidence>
<dbReference type="Gene3D" id="3.40.47.10">
    <property type="match status" value="3"/>
</dbReference>
<feature type="domain" description="Carrier" evidence="7">
    <location>
        <begin position="4216"/>
        <end position="4291"/>
    </location>
</feature>
<evidence type="ECO:0000256" key="4">
    <source>
        <dbReference type="ARBA" id="ARBA00023315"/>
    </source>
</evidence>
<dbReference type="SMART" id="SM01294">
    <property type="entry name" value="PKS_PP_betabranch"/>
    <property type="match status" value="1"/>
</dbReference>
<feature type="domain" description="Ketosynthase family 3 (KS3)" evidence="8">
    <location>
        <begin position="979"/>
        <end position="1400"/>
    </location>
</feature>
<organism evidence="10 11">
    <name type="scientific">Actinokineospora guangxiensis</name>
    <dbReference type="NCBI Taxonomy" id="1490288"/>
    <lineage>
        <taxon>Bacteria</taxon>
        <taxon>Bacillati</taxon>
        <taxon>Actinomycetota</taxon>
        <taxon>Actinomycetes</taxon>
        <taxon>Pseudonocardiales</taxon>
        <taxon>Pseudonocardiaceae</taxon>
        <taxon>Actinokineospora</taxon>
    </lineage>
</organism>
<comment type="caution">
    <text evidence="10">The sequence shown here is derived from an EMBL/GenBank/DDBJ whole genome shotgun (WGS) entry which is preliminary data.</text>
</comment>
<dbReference type="CDD" id="cd00833">
    <property type="entry name" value="PKS"/>
    <property type="match status" value="3"/>
</dbReference>
<dbReference type="Gene3D" id="3.30.70.3290">
    <property type="match status" value="3"/>
</dbReference>
<dbReference type="Pfam" id="PF21089">
    <property type="entry name" value="PKS_DH_N"/>
    <property type="match status" value="2"/>
</dbReference>
<evidence type="ECO:0000259" key="7">
    <source>
        <dbReference type="PROSITE" id="PS50075"/>
    </source>
</evidence>
<dbReference type="Proteomes" id="UP001596157">
    <property type="component" value="Unassembled WGS sequence"/>
</dbReference>
<keyword evidence="3" id="KW-0808">Transferase</keyword>
<feature type="domain" description="Carrier" evidence="7">
    <location>
        <begin position="891"/>
        <end position="966"/>
    </location>
</feature>
<keyword evidence="2" id="KW-0597">Phosphoprotein</keyword>
<dbReference type="InterPro" id="IPR001227">
    <property type="entry name" value="Ac_transferase_dom_sf"/>
</dbReference>
<accession>A0ABW0EKS1</accession>
<dbReference type="CDD" id="cd08956">
    <property type="entry name" value="KR_3_FAS_SDR_x"/>
    <property type="match status" value="2"/>
</dbReference>
<dbReference type="InterPro" id="IPR049552">
    <property type="entry name" value="PKS_DH_N"/>
</dbReference>
<protein>
    <submittedName>
        <fullName evidence="10">SDR family NAD(P)-dependent oxidoreductase</fullName>
    </submittedName>
</protein>
<evidence type="ECO:0000256" key="2">
    <source>
        <dbReference type="ARBA" id="ARBA00022553"/>
    </source>
</evidence>
<dbReference type="SMART" id="SM00823">
    <property type="entry name" value="PKS_PP"/>
    <property type="match status" value="3"/>
</dbReference>
<feature type="region of interest" description="N-terminal hotdog fold" evidence="5">
    <location>
        <begin position="3549"/>
        <end position="3660"/>
    </location>
</feature>
<feature type="region of interest" description="C-terminal hotdog fold" evidence="5">
    <location>
        <begin position="1990"/>
        <end position="2126"/>
    </location>
</feature>
<dbReference type="PANTHER" id="PTHR43775">
    <property type="entry name" value="FATTY ACID SYNTHASE"/>
    <property type="match status" value="1"/>
</dbReference>
<dbReference type="InterPro" id="IPR020807">
    <property type="entry name" value="PKS_DH"/>
</dbReference>
<dbReference type="InterPro" id="IPR014030">
    <property type="entry name" value="Ketoacyl_synth_N"/>
</dbReference>
<dbReference type="SMART" id="SM00826">
    <property type="entry name" value="PKS_DH"/>
    <property type="match status" value="2"/>
</dbReference>
<dbReference type="Pfam" id="PF22953">
    <property type="entry name" value="SpnB_Rossmann"/>
    <property type="match status" value="2"/>
</dbReference>
<dbReference type="Pfam" id="PF02801">
    <property type="entry name" value="Ketoacyl-synt_C"/>
    <property type="match status" value="3"/>
</dbReference>
<dbReference type="SMART" id="SM00825">
    <property type="entry name" value="PKS_KS"/>
    <property type="match status" value="3"/>
</dbReference>
<feature type="active site" description="Proton acceptor; for dehydratase activity" evidence="5">
    <location>
        <position position="1887"/>
    </location>
</feature>
<dbReference type="PROSITE" id="PS52004">
    <property type="entry name" value="KS3_2"/>
    <property type="match status" value="3"/>
</dbReference>
<evidence type="ECO:0000256" key="6">
    <source>
        <dbReference type="SAM" id="MobiDB-lite"/>
    </source>
</evidence>
<dbReference type="InterPro" id="IPR036291">
    <property type="entry name" value="NAD(P)-bd_dom_sf"/>
</dbReference>
<evidence type="ECO:0000313" key="10">
    <source>
        <dbReference type="EMBL" id="MFC5286549.1"/>
    </source>
</evidence>
<keyword evidence="4" id="KW-0012">Acyltransferase</keyword>
<dbReference type="InterPro" id="IPR057326">
    <property type="entry name" value="KR_dom"/>
</dbReference>
<dbReference type="InterPro" id="IPR036736">
    <property type="entry name" value="ACP-like_sf"/>
</dbReference>
<dbReference type="InterPro" id="IPR014043">
    <property type="entry name" value="Acyl_transferase_dom"/>
</dbReference>
<dbReference type="InterPro" id="IPR013968">
    <property type="entry name" value="PKS_KR"/>
</dbReference>
<dbReference type="InterPro" id="IPR009081">
    <property type="entry name" value="PP-bd_ACP"/>
</dbReference>
<dbReference type="InterPro" id="IPR050091">
    <property type="entry name" value="PKS_NRPS_Biosynth_Enz"/>
</dbReference>
<dbReference type="InterPro" id="IPR016035">
    <property type="entry name" value="Acyl_Trfase/lysoPLipase"/>
</dbReference>
<feature type="domain" description="PKS/mFAS DH" evidence="9">
    <location>
        <begin position="1855"/>
        <end position="2126"/>
    </location>
</feature>
<dbReference type="PROSITE" id="PS00012">
    <property type="entry name" value="PHOSPHOPANTETHEINE"/>
    <property type="match status" value="2"/>
</dbReference>
<feature type="domain" description="Carrier" evidence="7">
    <location>
        <begin position="2582"/>
        <end position="2657"/>
    </location>
</feature>
<dbReference type="SUPFAM" id="SSF53901">
    <property type="entry name" value="Thiolase-like"/>
    <property type="match status" value="3"/>
</dbReference>
<dbReference type="SMART" id="SM00827">
    <property type="entry name" value="PKS_AT"/>
    <property type="match status" value="3"/>
</dbReference>
<dbReference type="Pfam" id="PF00109">
    <property type="entry name" value="ketoacyl-synt"/>
    <property type="match status" value="3"/>
</dbReference>
<dbReference type="Gene3D" id="1.10.1200.10">
    <property type="entry name" value="ACP-like"/>
    <property type="match status" value="3"/>
</dbReference>
<dbReference type="Pfam" id="PF14765">
    <property type="entry name" value="PS-DH"/>
    <property type="match status" value="2"/>
</dbReference>
<proteinExistence type="predicted"/>
<dbReference type="SUPFAM" id="SSF52151">
    <property type="entry name" value="FabD/lysophospholipase-like"/>
    <property type="match status" value="3"/>
</dbReference>
<feature type="domain" description="Ketosynthase family 3 (KS3)" evidence="8">
    <location>
        <begin position="15"/>
        <end position="423"/>
    </location>
</feature>
<dbReference type="SUPFAM" id="SSF51735">
    <property type="entry name" value="NAD(P)-binding Rossmann-fold domains"/>
    <property type="match status" value="4"/>
</dbReference>
<feature type="active site" description="Proton acceptor; for dehydratase activity" evidence="5">
    <location>
        <position position="3581"/>
    </location>
</feature>
<feature type="region of interest" description="N-terminal hotdog fold" evidence="5">
    <location>
        <begin position="1855"/>
        <end position="1978"/>
    </location>
</feature>
<dbReference type="InterPro" id="IPR016036">
    <property type="entry name" value="Malonyl_transacylase_ACP-bd"/>
</dbReference>
<sequence>MVAVDDSRARIDSADEPVAVIGVACRLPGAADPDRFWALLSGGVDAVAEIPPERRGDAEPEYPFGGFLDRVDGFDAAFFGISPKEAAAMDPQQRLVLELAWEALERSRVVPADLRDTRTGVFIGAIADDYATLVRGRGVIDRFSMTGLHRAMIANRVSYALGVRGPSLTVDTAQSSSLVAVHMACESLRRGESTLAVAGGVHLNLAAESTLSAARFGGLSPSGRCFTFDERADGFVRGEGGGLVVLKPLSAALADGDPVLGVLLGSAVTNDGVSAGLTVPSALAQQEAMGLAYQRAGVDPAEVRYVELHGSGTAVGDPIEAAAVGAVFGPGRRAPLPVGSVKTNIGHLEGAGGVAGLIKVLLSIVNGQLPPSLNHERPNPRIPMDELGIRVQRELGPWPDGPAVAGVSSFGMGGTNCHVVLSAPPPVPEPETGRTGGELPWVLSGHGRAALAGQARLLAEVAGRDHPADIGASLAATRSALSDRAVVFGVESADFAAGLDGLAQGLGGPGTVAGRVVGGPGPVFVFPGQGWQWAGMGERLLAESPVFAASIDACATALAPHVDWSLREVLAGGPGAPGLDRVDVVQPALWAVMVSLAALWRSVGVEPAAVVGHSQGEIAAAVVAGGLSLEDGAKVVALRSALIGQVLAGRGGMLSVGLGHTEAQALIGDRAVSVAAVNGVASTVLSGDLPDLEAIRAGLAARDVPVRLLPVDYASHSAHVEALCGDLLAALAGLEPRSSSVPFLSATTGELLDTAELTGDYWYRNLRLPVRFDAAVRALIGAGHRLFVEQSAHPVLVTGVGELLESLDMTGATVGSLRRDDGGLDRFLRSAAQAWTHGAAVRWTELVTGRAVDLPTYAFQRERHWIDAGTGAPARPAIAAAPPVPARRADTDLATLVLTHAAAVLGHRSPDAVDPARTFKDLGFDSLGAVDLRDRLSAATGAALPTGVLFDHPTPLALIRHLAGEARPARAAAGPAEDDDPIVISAMACRYPGGVGSPEQLWRLVADGVDATGDFPGDRGWDLGALADPARLGGSHTRRGGFLDAADRFDAAFFDISPREATAMDPQQRVLLETAWEAFEHGGIDPADLRGTPVGVFIGAMSQDYGPRLHRPVEGYDGYLLTGTTASVASGRLAYHFGFEGPAVTVDTACSSSLVALHMAVRSLRAGDCDIAIAGGVAVMANPGLFVDFSRQGGLAPDGRCKSFGAGADGTAWSEGVGLLVIQRLSAARARGHRVLAVVRGSAVNSDGASNGLTAPNGPAQQRVIEDALAAAGLRPSDVDVVDAHGTGTRLGDPIEAEALIAAYGRDREQPLWLGSLKSNIGHTQAAAGVGSVIKMVMAMRHGELPRTLHVDEPTPHVDWSAGTVRLLTEERAWDADRPRRAGVSSFGISGTNAHVIVESIAEPITESAEEQARPADAPWVISARTPTALADHARQLAAHLRSRSEDPGAVARALGSRPLLAHRAAVIGGDVLVALDAVADGTTPDNAVRGTAAPTGRTAFLFSGQGSQRPGVCRELYETRPAFRAALAEIAAAFGELPLLELVLAEPDSPEAARLDSTRWTQPVLFAIEVALFRLLESWGITPDYLMGHSIGELAAAHVAGVLSLPDAARLVTARGELMQALPETGAMVSVRAGEDAVRAAMAGHAGVDVAALNGPLATVLSGDEEAVLAIAADLTARGHKTTRLRVSHAFHSPLMEPMLDGLRAVAAGLTFHPPRIPIVTNVTGELADPARLATPEHWVEQVRGAVRFLPGLRALAAEGVDTFIELGPGGTLAAMVPDALAEDTVTAVPLLRKGHGENRTALTAAAAVHLRRPAIDWAALAPGGQAAELPTYPFERKRFWLSSHEGGRSDVDHPLLDTAVEVAGTGETVLTGALSLDTRGWLADHAVGGTVLLPGTAMLELAAHGGAHVGAAAVDELTLESPCVLGPEGLTVQVVVGDQEPDADAGVRRVAVYSRREAGDWTRHASGLVSEPDSDSAAAAGPWPPPDAEPVDLTDAYAVLAERGYEYGPAFQGLRALWRVGEDLCAEVAVDPDDARPYGVHPALLDAVLHAVVLDRPSPGAGEIALPFAWTGVRVHAPGAGVLRARISPAGPDAVAITATDALGAPVVTAASLALRTTRTDRLAERTLYEVRWTEVGPADPGEAPWAVIGDTDLVQDVAFGLGRQVQVHYDLPSLADAVGYGGEVPPVVLADGDVPLGDLVETVQTWLAQDRTADARLVVLTRADDLDAAAARGLLRSAATEHPGRFTAVAIDDDPASHAALPAAVAAGEPELSVRAGVVRAPRLAALAPGEAESSGLGGGTVLITGGTGALGGLLARHLVATGQASDLLLTGRRGADADGVAELVAELTAAGASVAVAACDVADRAAVAAVLADRRLSDRRITAVIHAAGVLDDAPVSSLGVERVEAVLRPKAVGAWNLHELTRDHDLAAFVLFSSIAGTAGTAGQAAYAAANSYLDELARHRRAQGLPALSLGWGLWEHGMGQRLGAADLARMARTGIAPLPTADALALFDQALAADRAHVLPLRLDLSALRDEPPALLSGLVRLARPVAGPQRPGAAAPASDLATRLAGRAPAEQRAELVALLRGHLAAVLGHTDAAAVDSERPFAEQGIDSLSSVELRNRVNTATGMRLPTSLLFDYPSVAALAEHLREEIVGAAIPVQAAPVAVDPAPADELIAIVGMACRYPGGVRSPEDLWELVAGGVDAIGEFPTDRGWDLDGVYHPDPDHLGTSYTRNGGFLDGAADFDPAFFGVSPREAGAMDPQHRQLLEVGYEALERAVIDPAGLRGSRTGVFMGIMHHDYDSVVRRAADSVEGFIGVGGSIASGRVSYHLGLEGPAVTVDTACSSSLVALHLAAQALRGGECDLALAGGVTVMATTAPFVDFSRQRGLAPDGRCKSFAAGADGTAWSEGVGVLVLEQLSDARARGHHVLAVLRGSAVNQDGASNGLTAPNGPAQQRVVRQALTAAGLQPSDVDAVDAHGTGTRLGDPIEAEALIAAYGRDREQPLWLGSLKSNIGHTQAAAGVGSVIKMVMAMRHGELPRTLHVDEPTPHVDWSAGTVRLATEHLPWPETGRARRAGVSSFGISGTNAHIIVEHTPAEPAPAGALPAPVALVLSGRTPHALARQAERLADWVGQDATDLAGAATALARGRAGWEHRAVVVGRERAGLLAGLRAAADGAAADTLVTGRVGEHGKTVFVFPGQGSQWEGMAAGLLDTSPVFAAALRDCDAALAPYVDYSVEKVLRERLPLERVDVIQPALFAVMVSLARLWESRGIRPDAVIGHSQGEIAAACVAGALSLPDAAQVVAVRARELRAIAGLGGMVSLAMPVERARDLVAGYAGHVDIATVNGPEAVVVAGDPDALEDIIALCETDGVRARRIPVDYASHTHHVEAIRDRLRFPDLSPQTPDTRFYSTVLAAEVAAPLDGEYWYRNLRHTVRFHDTVQALAADGHRTFIEISPHPVLTFPVQDTVPDAHVQGTLRRDHDDALQFGGALARLHVIGRPVSWDESELGGADLALPTYPFERTRYWLAAKPGGHQADGDGHPLAPSATEHPSTGGSLHTGRVGPDTHPWTADHAVGGTVLLPGAALVDLVARLGPVAELTLEEPLVLDTSRTLRMVVDPGEAGDSVALYSREGDGEWTRHAVGLLADTTTAPDTEWTPSGEAVDISEAYERLADTGYEYGPVFQGLRSLREDGDDRYAEVALPDDVPVDGYGVHPALFDAALHAAVIGRDRVVLPFAWQGVSVHATGARTLRVRVRTIGQDTVSVVAVDPAGRAVLSVDSLALRPPRSGGGATRDVAFRTDWVAVRAEAAEVPAHEVLDFAPPSVQAMPDALAEVLRAVRERIADETTVDTRLVVRTRDAFADPASAPVWGLLRSAQTEHPDRFVLVDTDGDPASDAALPAALATGEAQLSLRGGAVLAPRLVRTRTERPTWAPGDGTVLVTGGTGALGAAVARHLVSAHGVGNLLLVSRSGGAEELVAELTRAGARVTVAACDAADRDRLAAVLAAIPAEHPLVGVVHAAGVLDDATVASMGEDALRRVLAAKATSAWHLHELTADLDLPVFVLFSSLAGQLGNAGQGNYAAANVFLDALARHRRDRGQAASSVAWGLWRQDSGMTADLTDADVARLARSGVRSLTDEQGLALFDAALAGEDLIGAALAPSTLRDLRSAGALSPVLRELVPAVRKRAEPGEPWADRLAELSPTRQREVLLGLVRTAAAEVLAFPGPDAVTPDRPLLDLGFDSLTAMQLRNRLAADTGLRLPSTLVFDQPTATAIVDYLSLELIPAPPTAEELVLAEITRLEAVLADAATRAAATHHLRRLLSRVDAADAPVLDRYDSATDEEIFALLDNEL</sequence>
<dbReference type="PANTHER" id="PTHR43775:SF51">
    <property type="entry name" value="INACTIVE PHENOLPHTHIOCEROL SYNTHESIS POLYKETIDE SYNTHASE TYPE I PKS1-RELATED"/>
    <property type="match status" value="1"/>
</dbReference>
<feature type="domain" description="Ketosynthase family 3 (KS3)" evidence="8">
    <location>
        <begin position="2677"/>
        <end position="3099"/>
    </location>
</feature>
<evidence type="ECO:0000313" key="11">
    <source>
        <dbReference type="Proteomes" id="UP001596157"/>
    </source>
</evidence>